<comment type="caution">
    <text evidence="1">The sequence shown here is derived from an EMBL/GenBank/DDBJ whole genome shotgun (WGS) entry which is preliminary data.</text>
</comment>
<dbReference type="EMBL" id="SLUL01000002">
    <property type="protein sequence ID" value="TCL52680.1"/>
    <property type="molecule type" value="Genomic_DNA"/>
</dbReference>
<organism evidence="1 2">
    <name type="scientific">Thermolongibacillus altinsuensis</name>
    <dbReference type="NCBI Taxonomy" id="575256"/>
    <lineage>
        <taxon>Bacteria</taxon>
        <taxon>Bacillati</taxon>
        <taxon>Bacillota</taxon>
        <taxon>Bacilli</taxon>
        <taxon>Bacillales</taxon>
        <taxon>Anoxybacillaceae</taxon>
        <taxon>Thermolongibacillus</taxon>
    </lineage>
</organism>
<dbReference type="Pfam" id="PF17261">
    <property type="entry name" value="DUF5327"/>
    <property type="match status" value="1"/>
</dbReference>
<dbReference type="RefSeq" id="WP_165871702.1">
    <property type="nucleotide sequence ID" value="NZ_BSVG01000010.1"/>
</dbReference>
<proteinExistence type="predicted"/>
<protein>
    <recommendedName>
        <fullName evidence="3">YwdI family protein</fullName>
    </recommendedName>
</protein>
<evidence type="ECO:0008006" key="3">
    <source>
        <dbReference type="Google" id="ProtNLM"/>
    </source>
</evidence>
<dbReference type="AlphaFoldDB" id="A0A4R1QRL2"/>
<accession>A0A4R1QRL2</accession>
<name>A0A4R1QRL2_9BACL</name>
<gene>
    <name evidence="1" type="ORF">EDD69_10286</name>
</gene>
<sequence>MEISLTKILAKMAEEIAQAQRAQSIENVREHMAAIRVLCDLVLQEKEQAVTSVDEPTAPLLSKRERIEIGDDANGPSLFEF</sequence>
<keyword evidence="2" id="KW-1185">Reference proteome</keyword>
<evidence type="ECO:0000313" key="2">
    <source>
        <dbReference type="Proteomes" id="UP000295658"/>
    </source>
</evidence>
<evidence type="ECO:0000313" key="1">
    <source>
        <dbReference type="EMBL" id="TCL52680.1"/>
    </source>
</evidence>
<dbReference type="Proteomes" id="UP000295658">
    <property type="component" value="Unassembled WGS sequence"/>
</dbReference>
<reference evidence="1 2" key="1">
    <citation type="submission" date="2019-03" db="EMBL/GenBank/DDBJ databases">
        <title>Genomic Encyclopedia of Type Strains, Phase IV (KMG-IV): sequencing the most valuable type-strain genomes for metagenomic binning, comparative biology and taxonomic classification.</title>
        <authorList>
            <person name="Goeker M."/>
        </authorList>
    </citation>
    <scope>NUCLEOTIDE SEQUENCE [LARGE SCALE GENOMIC DNA]</scope>
    <source>
        <strain evidence="1 2">DSM 24979</strain>
    </source>
</reference>
<dbReference type="InterPro" id="IPR035218">
    <property type="entry name" value="DUF5327"/>
</dbReference>